<dbReference type="EMBL" id="KV454415">
    <property type="protein sequence ID" value="ODQ63284.1"/>
    <property type="molecule type" value="Genomic_DNA"/>
</dbReference>
<dbReference type="PANTHER" id="PTHR43628">
    <property type="entry name" value="ACTIVATOR OF C KINASE PROTEIN 1-RELATED"/>
    <property type="match status" value="1"/>
</dbReference>
<feature type="compositionally biased region" description="Low complexity" evidence="1">
    <location>
        <begin position="163"/>
        <end position="179"/>
    </location>
</feature>
<feature type="compositionally biased region" description="Low complexity" evidence="1">
    <location>
        <begin position="76"/>
        <end position="85"/>
    </location>
</feature>
<proteinExistence type="predicted"/>
<dbReference type="Proteomes" id="UP000095009">
    <property type="component" value="Unassembled WGS sequence"/>
</dbReference>
<keyword evidence="3" id="KW-1185">Reference proteome</keyword>
<dbReference type="STRING" id="857566.A0A1E3PDJ1"/>
<feature type="region of interest" description="Disordered" evidence="1">
    <location>
        <begin position="250"/>
        <end position="293"/>
    </location>
</feature>
<name>A0A1E3PDJ1_9ASCO</name>
<protein>
    <recommendedName>
        <fullName evidence="4">HCP-like protein</fullName>
    </recommendedName>
</protein>
<dbReference type="InterPro" id="IPR011990">
    <property type="entry name" value="TPR-like_helical_dom_sf"/>
</dbReference>
<dbReference type="InterPro" id="IPR006597">
    <property type="entry name" value="Sel1-like"/>
</dbReference>
<dbReference type="SUPFAM" id="SSF81901">
    <property type="entry name" value="HCP-like"/>
    <property type="match status" value="1"/>
</dbReference>
<evidence type="ECO:0000313" key="3">
    <source>
        <dbReference type="Proteomes" id="UP000095009"/>
    </source>
</evidence>
<dbReference type="GO" id="GO:0010972">
    <property type="term" value="P:negative regulation of G2/M transition of mitotic cell cycle"/>
    <property type="evidence" value="ECO:0007669"/>
    <property type="project" value="TreeGrafter"/>
</dbReference>
<reference evidence="2 3" key="1">
    <citation type="journal article" date="2016" name="Proc. Natl. Acad. Sci. U.S.A.">
        <title>Comparative genomics of biotechnologically important yeasts.</title>
        <authorList>
            <person name="Riley R."/>
            <person name="Haridas S."/>
            <person name="Wolfe K.H."/>
            <person name="Lopes M.R."/>
            <person name="Hittinger C.T."/>
            <person name="Goeker M."/>
            <person name="Salamov A.A."/>
            <person name="Wisecaver J.H."/>
            <person name="Long T.M."/>
            <person name="Calvey C.H."/>
            <person name="Aerts A.L."/>
            <person name="Barry K.W."/>
            <person name="Choi C."/>
            <person name="Clum A."/>
            <person name="Coughlan A.Y."/>
            <person name="Deshpande S."/>
            <person name="Douglass A.P."/>
            <person name="Hanson S.J."/>
            <person name="Klenk H.-P."/>
            <person name="LaButti K.M."/>
            <person name="Lapidus A."/>
            <person name="Lindquist E.A."/>
            <person name="Lipzen A.M."/>
            <person name="Meier-Kolthoff J.P."/>
            <person name="Ohm R.A."/>
            <person name="Otillar R.P."/>
            <person name="Pangilinan J.L."/>
            <person name="Peng Y."/>
            <person name="Rokas A."/>
            <person name="Rosa C.A."/>
            <person name="Scheuner C."/>
            <person name="Sibirny A.A."/>
            <person name="Slot J.C."/>
            <person name="Stielow J.B."/>
            <person name="Sun H."/>
            <person name="Kurtzman C.P."/>
            <person name="Blackwell M."/>
            <person name="Grigoriev I.V."/>
            <person name="Jeffries T.W."/>
        </authorList>
    </citation>
    <scope>NUCLEOTIDE SEQUENCE [LARGE SCALE GENOMIC DNA]</scope>
    <source>
        <strain evidence="2 3">DSM 6958</strain>
    </source>
</reference>
<dbReference type="AlphaFoldDB" id="A0A1E3PDJ1"/>
<dbReference type="OrthoDB" id="2148946at2759"/>
<evidence type="ECO:0008006" key="4">
    <source>
        <dbReference type="Google" id="ProtNLM"/>
    </source>
</evidence>
<dbReference type="Gene3D" id="1.25.40.10">
    <property type="entry name" value="Tetratricopeptide repeat domain"/>
    <property type="match status" value="1"/>
</dbReference>
<organism evidence="2 3">
    <name type="scientific">Nadsonia fulvescens var. elongata DSM 6958</name>
    <dbReference type="NCBI Taxonomy" id="857566"/>
    <lineage>
        <taxon>Eukaryota</taxon>
        <taxon>Fungi</taxon>
        <taxon>Dikarya</taxon>
        <taxon>Ascomycota</taxon>
        <taxon>Saccharomycotina</taxon>
        <taxon>Dipodascomycetes</taxon>
        <taxon>Dipodascales</taxon>
        <taxon>Dipodascales incertae sedis</taxon>
        <taxon>Nadsonia</taxon>
    </lineage>
</organism>
<dbReference type="Pfam" id="PF08238">
    <property type="entry name" value="Sel1"/>
    <property type="match status" value="3"/>
</dbReference>
<evidence type="ECO:0000256" key="1">
    <source>
        <dbReference type="SAM" id="MobiDB-lite"/>
    </source>
</evidence>
<feature type="compositionally biased region" description="Polar residues" evidence="1">
    <location>
        <begin position="279"/>
        <end position="293"/>
    </location>
</feature>
<dbReference type="SMART" id="SM00671">
    <property type="entry name" value="SEL1"/>
    <property type="match status" value="3"/>
</dbReference>
<feature type="region of interest" description="Disordered" evidence="1">
    <location>
        <begin position="163"/>
        <end position="197"/>
    </location>
</feature>
<accession>A0A1E3PDJ1</accession>
<dbReference type="PANTHER" id="PTHR43628:SF1">
    <property type="entry name" value="CHITIN SYNTHASE REGULATORY FACTOR 2-RELATED"/>
    <property type="match status" value="1"/>
</dbReference>
<feature type="region of interest" description="Disordered" evidence="1">
    <location>
        <begin position="62"/>
        <end position="94"/>
    </location>
</feature>
<sequence length="521" mass="58196">MGLLSRFNRERDKEDDISNFHLVKRSTEGNIVETGLVHELISPSRKEFPPTTDRSAISHIPLSETESLPPTPSPTSPQSVEPQSEPARRSHKLKAFSNRFKKEKVVEREIIPYLTVTETSDPIDIITQSFPCITLTESFKGNSSHDYYNDRNNSKILLETPSFKSDMSSESSDNSSFTSAPPLTSSSGHTTKDDDDQWVKRAEYMVIADSHHRHDLPSSQEEVRSRSSSPTKRHRISRLFSIKAQNESQFSTTSSITPTIPTISMPTRQGPIANDGGRSRSQPNTPTFENQPFVSLPTSPGNLKRSSIMLNSTMHDLVESQLLTAIDLHESGQLTAATTAFSQLADPDESIPRPGVPLAQVLYGMSLRHGWGCEPDQVRALEYLRAGAANSAIMDLAKDKDTPNSSTNSENFNSDEDTILEKRRAMARKDMMLAIYELGNCFQYGWGTPIDANLALSYYETAARLGDPDAMLSAAWCYLEGFGLKKKDKYMAAQYYRMAEKAGRGEVGTSWIWKEKYDKKD</sequence>
<dbReference type="GO" id="GO:0032153">
    <property type="term" value="C:cell division site"/>
    <property type="evidence" value="ECO:0007669"/>
    <property type="project" value="TreeGrafter"/>
</dbReference>
<feature type="compositionally biased region" description="Basic and acidic residues" evidence="1">
    <location>
        <begin position="210"/>
        <end position="225"/>
    </location>
</feature>
<evidence type="ECO:0000313" key="2">
    <source>
        <dbReference type="EMBL" id="ODQ63284.1"/>
    </source>
</evidence>
<feature type="compositionally biased region" description="Low complexity" evidence="1">
    <location>
        <begin position="251"/>
        <end position="267"/>
    </location>
</feature>
<gene>
    <name evidence="2" type="ORF">NADFUDRAFT_84446</name>
</gene>
<dbReference type="InterPro" id="IPR052945">
    <property type="entry name" value="Mitotic_Regulator"/>
</dbReference>
<feature type="region of interest" description="Disordered" evidence="1">
    <location>
        <begin position="210"/>
        <end position="237"/>
    </location>
</feature>